<dbReference type="PROSITE" id="PS50297">
    <property type="entry name" value="ANK_REP_REGION"/>
    <property type="match status" value="2"/>
</dbReference>
<dbReference type="PRINTS" id="PR01415">
    <property type="entry name" value="ANKYRIN"/>
</dbReference>
<dbReference type="PROSITE" id="PS50088">
    <property type="entry name" value="ANK_REPEAT"/>
    <property type="match status" value="2"/>
</dbReference>
<keyword evidence="1" id="KW-0677">Repeat</keyword>
<dbReference type="AlphaFoldDB" id="A0A851GKX9"/>
<accession>A0A851GKX9</accession>
<dbReference type="Pfam" id="PF12796">
    <property type="entry name" value="Ank_2"/>
    <property type="match status" value="1"/>
</dbReference>
<dbReference type="PANTHER" id="PTHR24171">
    <property type="entry name" value="ANKYRIN REPEAT DOMAIN-CONTAINING PROTEIN 39-RELATED"/>
    <property type="match status" value="1"/>
</dbReference>
<keyword evidence="5" id="KW-1185">Reference proteome</keyword>
<dbReference type="InterPro" id="IPR036770">
    <property type="entry name" value="Ankyrin_rpt-contain_sf"/>
</dbReference>
<dbReference type="SUPFAM" id="SSF48403">
    <property type="entry name" value="Ankyrin repeat"/>
    <property type="match status" value="1"/>
</dbReference>
<name>A0A851GKX9_9BACT</name>
<comment type="caution">
    <text evidence="4">The sequence shown here is derived from an EMBL/GenBank/DDBJ whole genome shotgun (WGS) entry which is preliminary data.</text>
</comment>
<gene>
    <name evidence="4" type="ORF">HW115_19375</name>
</gene>
<feature type="repeat" description="ANK" evidence="3">
    <location>
        <begin position="34"/>
        <end position="66"/>
    </location>
</feature>
<evidence type="ECO:0000256" key="2">
    <source>
        <dbReference type="ARBA" id="ARBA00023043"/>
    </source>
</evidence>
<evidence type="ECO:0000313" key="5">
    <source>
        <dbReference type="Proteomes" id="UP000557872"/>
    </source>
</evidence>
<dbReference type="Gene3D" id="1.25.40.20">
    <property type="entry name" value="Ankyrin repeat-containing domain"/>
    <property type="match status" value="2"/>
</dbReference>
<dbReference type="InterPro" id="IPR002110">
    <property type="entry name" value="Ankyrin_rpt"/>
</dbReference>
<dbReference type="EMBL" id="JACBAZ010000039">
    <property type="protein sequence ID" value="NWK57789.1"/>
    <property type="molecule type" value="Genomic_DNA"/>
</dbReference>
<dbReference type="Proteomes" id="UP000557872">
    <property type="component" value="Unassembled WGS sequence"/>
</dbReference>
<keyword evidence="2 3" id="KW-0040">ANK repeat</keyword>
<evidence type="ECO:0000256" key="1">
    <source>
        <dbReference type="ARBA" id="ARBA00022737"/>
    </source>
</evidence>
<reference evidence="4 5" key="1">
    <citation type="submission" date="2020-07" db="EMBL/GenBank/DDBJ databases">
        <title>Roseicoccus Jingziensis gen. nov., sp. nov., isolated from coastal seawater.</title>
        <authorList>
            <person name="Feng X."/>
        </authorList>
    </citation>
    <scope>NUCLEOTIDE SEQUENCE [LARGE SCALE GENOMIC DNA]</scope>
    <source>
        <strain evidence="4 5">N1E253</strain>
    </source>
</reference>
<dbReference type="SMART" id="SM00248">
    <property type="entry name" value="ANK"/>
    <property type="match status" value="2"/>
</dbReference>
<evidence type="ECO:0000313" key="4">
    <source>
        <dbReference type="EMBL" id="NWK57789.1"/>
    </source>
</evidence>
<proteinExistence type="predicted"/>
<protein>
    <submittedName>
        <fullName evidence="4">Ankyrin repeat domain-containing protein</fullName>
    </submittedName>
</protein>
<sequence>MQKISSELQQFLADLEGEAAFNDKPISCNTRSRVGDTPLHIAAIRGTLDIAYHLLDLGVDIDATGENGYTALHYAVAHERVDMVQFLVDQGCDVSIRIFDGDGDTAGDLVSYCENGDVKLQIKAILDK</sequence>
<organism evidence="4 5">
    <name type="scientific">Oceaniferula marina</name>
    <dbReference type="NCBI Taxonomy" id="2748318"/>
    <lineage>
        <taxon>Bacteria</taxon>
        <taxon>Pseudomonadati</taxon>
        <taxon>Verrucomicrobiota</taxon>
        <taxon>Verrucomicrobiia</taxon>
        <taxon>Verrucomicrobiales</taxon>
        <taxon>Verrucomicrobiaceae</taxon>
        <taxon>Oceaniferula</taxon>
    </lineage>
</organism>
<evidence type="ECO:0000256" key="3">
    <source>
        <dbReference type="PROSITE-ProRule" id="PRU00023"/>
    </source>
</evidence>
<feature type="repeat" description="ANK" evidence="3">
    <location>
        <begin position="67"/>
        <end position="99"/>
    </location>
</feature>
<dbReference type="RefSeq" id="WP_178935274.1">
    <property type="nucleotide sequence ID" value="NZ_JACBAZ010000039.1"/>
</dbReference>